<dbReference type="RefSeq" id="WP_164465949.1">
    <property type="nucleotide sequence ID" value="NZ_BOMX01000134.1"/>
</dbReference>
<evidence type="ECO:0000313" key="3">
    <source>
        <dbReference type="Proteomes" id="UP000320239"/>
    </source>
</evidence>
<organism evidence="2 3">
    <name type="scientific">Actinoplanes teichomyceticus</name>
    <dbReference type="NCBI Taxonomy" id="1867"/>
    <lineage>
        <taxon>Bacteria</taxon>
        <taxon>Bacillati</taxon>
        <taxon>Actinomycetota</taxon>
        <taxon>Actinomycetes</taxon>
        <taxon>Micromonosporales</taxon>
        <taxon>Micromonosporaceae</taxon>
        <taxon>Actinoplanes</taxon>
    </lineage>
</organism>
<reference evidence="2 3" key="1">
    <citation type="submission" date="2019-06" db="EMBL/GenBank/DDBJ databases">
        <title>Sequencing the genomes of 1000 actinobacteria strains.</title>
        <authorList>
            <person name="Klenk H.-P."/>
        </authorList>
    </citation>
    <scope>NUCLEOTIDE SEQUENCE [LARGE SCALE GENOMIC DNA]</scope>
    <source>
        <strain evidence="2 3">DSM 43866</strain>
    </source>
</reference>
<dbReference type="SUPFAM" id="SSF52091">
    <property type="entry name" value="SpoIIaa-like"/>
    <property type="match status" value="1"/>
</dbReference>
<evidence type="ECO:0000259" key="1">
    <source>
        <dbReference type="Pfam" id="PF14417"/>
    </source>
</evidence>
<dbReference type="EMBL" id="VIWY01000006">
    <property type="protein sequence ID" value="TWG11505.1"/>
    <property type="molecule type" value="Genomic_DNA"/>
</dbReference>
<proteinExistence type="predicted"/>
<accession>A0A561VIR8</accession>
<feature type="domain" description="MEDS" evidence="1">
    <location>
        <begin position="2"/>
        <end position="141"/>
    </location>
</feature>
<dbReference type="InterPro" id="IPR036513">
    <property type="entry name" value="STAS_dom_sf"/>
</dbReference>
<dbReference type="Pfam" id="PF14417">
    <property type="entry name" value="MEDS"/>
    <property type="match status" value="1"/>
</dbReference>
<protein>
    <submittedName>
        <fullName evidence="2">DcmR-like sensory protein</fullName>
    </submittedName>
</protein>
<sequence length="245" mass="26226">MCLAYDDAAEFRTHAADFLTAGVAAGEHVWFVGPAGPAPIDAPGRIIDTAQAYGADLLDPAAQVAAYAAATDAALAAGYTGLRVAADVSTLLPTPAHRDAFARYEFAIGRYMLTAPFRAVCGYDRATLGDAVIAELACLHPRATAGSAPFHLYPASPRPGHVHLTGELDVTTEQLLTTALRRTEPGRPLVLHGEQLDFIDHRSLLVLDRHAEQHRTTLVLRTRSSAVRRLAELIEPAHIRVEVVA</sequence>
<dbReference type="InterPro" id="IPR025847">
    <property type="entry name" value="MEDS_domain"/>
</dbReference>
<dbReference type="Proteomes" id="UP000320239">
    <property type="component" value="Unassembled WGS sequence"/>
</dbReference>
<dbReference type="Gene3D" id="3.30.750.24">
    <property type="entry name" value="STAS domain"/>
    <property type="match status" value="1"/>
</dbReference>
<dbReference type="CDD" id="cd07043">
    <property type="entry name" value="STAS_anti-anti-sigma_factors"/>
    <property type="match status" value="1"/>
</dbReference>
<comment type="caution">
    <text evidence="2">The sequence shown here is derived from an EMBL/GenBank/DDBJ whole genome shotgun (WGS) entry which is preliminary data.</text>
</comment>
<keyword evidence="3" id="KW-1185">Reference proteome</keyword>
<gene>
    <name evidence="2" type="ORF">FHX34_106235</name>
</gene>
<dbReference type="AlphaFoldDB" id="A0A561VIR8"/>
<name>A0A561VIR8_ACTTI</name>
<evidence type="ECO:0000313" key="2">
    <source>
        <dbReference type="EMBL" id="TWG11505.1"/>
    </source>
</evidence>